<evidence type="ECO:0000313" key="1">
    <source>
        <dbReference type="EMBL" id="MTW23289.1"/>
    </source>
</evidence>
<accession>A0A6N8EK08</accession>
<dbReference type="Proteomes" id="UP000434044">
    <property type="component" value="Unassembled WGS sequence"/>
</dbReference>
<reference evidence="1 2" key="1">
    <citation type="submission" date="2019-11" db="EMBL/GenBank/DDBJ databases">
        <title>Whole-genome sequence of the anaerobic purple sulfur bacterium Allochromatium palmeri DSM 15591.</title>
        <authorList>
            <person name="Kyndt J.A."/>
            <person name="Meyer T.E."/>
        </authorList>
    </citation>
    <scope>NUCLEOTIDE SEQUENCE [LARGE SCALE GENOMIC DNA]</scope>
    <source>
        <strain evidence="1 2">DSM 15591</strain>
    </source>
</reference>
<dbReference type="RefSeq" id="WP_186343242.1">
    <property type="nucleotide sequence ID" value="NZ_WNKT01000161.1"/>
</dbReference>
<comment type="caution">
    <text evidence="1">The sequence shown here is derived from an EMBL/GenBank/DDBJ whole genome shotgun (WGS) entry which is preliminary data.</text>
</comment>
<sequence>MLVNDFQHLVTLTVVTQPGWSPPESMTSTGQARYLKAHFAYDPDLPVPAFSKRSRARLSHAEARGWFETVEAPEQRMEICELYEGLKARRNFGQFFAMRPSHFKSISN</sequence>
<protein>
    <submittedName>
        <fullName evidence="1">Uncharacterized protein</fullName>
    </submittedName>
</protein>
<dbReference type="AlphaFoldDB" id="A0A6N8EK08"/>
<evidence type="ECO:0000313" key="2">
    <source>
        <dbReference type="Proteomes" id="UP000434044"/>
    </source>
</evidence>
<name>A0A6N8EK08_9GAMM</name>
<keyword evidence="2" id="KW-1185">Reference proteome</keyword>
<dbReference type="EMBL" id="WNKT01000161">
    <property type="protein sequence ID" value="MTW23289.1"/>
    <property type="molecule type" value="Genomic_DNA"/>
</dbReference>
<organism evidence="1 2">
    <name type="scientific">Allochromatium palmeri</name>
    <dbReference type="NCBI Taxonomy" id="231048"/>
    <lineage>
        <taxon>Bacteria</taxon>
        <taxon>Pseudomonadati</taxon>
        <taxon>Pseudomonadota</taxon>
        <taxon>Gammaproteobacteria</taxon>
        <taxon>Chromatiales</taxon>
        <taxon>Chromatiaceae</taxon>
        <taxon>Allochromatium</taxon>
    </lineage>
</organism>
<gene>
    <name evidence="1" type="ORF">GJ668_19925</name>
</gene>
<proteinExistence type="predicted"/>